<keyword evidence="4" id="KW-0406">Ion transport</keyword>
<evidence type="ECO:0000256" key="3">
    <source>
        <dbReference type="ARBA" id="ARBA00022837"/>
    </source>
</evidence>
<evidence type="ECO:0000313" key="7">
    <source>
        <dbReference type="Proteomes" id="UP000624279"/>
    </source>
</evidence>
<dbReference type="Gene3D" id="2.60.40.2030">
    <property type="match status" value="1"/>
</dbReference>
<dbReference type="Pfam" id="PF03160">
    <property type="entry name" value="Calx-beta"/>
    <property type="match status" value="1"/>
</dbReference>
<feature type="non-terminal residue" evidence="6">
    <location>
        <position position="75"/>
    </location>
</feature>
<keyword evidence="4" id="KW-0813">Transport</keyword>
<evidence type="ECO:0000256" key="2">
    <source>
        <dbReference type="ARBA" id="ARBA00022737"/>
    </source>
</evidence>
<dbReference type="InterPro" id="IPR003644">
    <property type="entry name" value="Calx_beta"/>
</dbReference>
<evidence type="ECO:0000259" key="5">
    <source>
        <dbReference type="SMART" id="SM00237"/>
    </source>
</evidence>
<dbReference type="InterPro" id="IPR038081">
    <property type="entry name" value="CalX-like_sf"/>
</dbReference>
<dbReference type="SMART" id="SM00237">
    <property type="entry name" value="Calx_beta"/>
    <property type="match status" value="1"/>
</dbReference>
<evidence type="ECO:0000256" key="4">
    <source>
        <dbReference type="ARBA" id="ARBA00023065"/>
    </source>
</evidence>
<evidence type="ECO:0000313" key="6">
    <source>
        <dbReference type="EMBL" id="MBC3876167.1"/>
    </source>
</evidence>
<dbReference type="PANTHER" id="PTHR11878">
    <property type="entry name" value="SODIUM/CALCIUM EXCHANGER"/>
    <property type="match status" value="1"/>
</dbReference>
<comment type="caution">
    <text evidence="6">The sequence shown here is derived from an EMBL/GenBank/DDBJ whole genome shotgun (WGS) entry which is preliminary data.</text>
</comment>
<dbReference type="EMBL" id="JACOGA010000091">
    <property type="protein sequence ID" value="MBC3876167.1"/>
    <property type="molecule type" value="Genomic_DNA"/>
</dbReference>
<name>A0ABR6YI08_9BURK</name>
<accession>A0ABR6YI08</accession>
<feature type="domain" description="Calx-beta" evidence="5">
    <location>
        <begin position="1"/>
        <end position="75"/>
    </location>
</feature>
<dbReference type="Proteomes" id="UP000624279">
    <property type="component" value="Unassembled WGS sequence"/>
</dbReference>
<proteinExistence type="predicted"/>
<dbReference type="RefSeq" id="WP_186944284.1">
    <property type="nucleotide sequence ID" value="NZ_JACOGA010000091.1"/>
</dbReference>
<keyword evidence="2" id="KW-0677">Repeat</keyword>
<dbReference type="SUPFAM" id="SSF141072">
    <property type="entry name" value="CalX-like"/>
    <property type="match status" value="1"/>
</dbReference>
<keyword evidence="1" id="KW-0732">Signal</keyword>
<dbReference type="InterPro" id="IPR051171">
    <property type="entry name" value="CaCA"/>
</dbReference>
<keyword evidence="7" id="KW-1185">Reference proteome</keyword>
<protein>
    <recommendedName>
        <fullName evidence="5">Calx-beta domain-containing protein</fullName>
    </recommendedName>
</protein>
<feature type="non-terminal residue" evidence="6">
    <location>
        <position position="1"/>
    </location>
</feature>
<dbReference type="PANTHER" id="PTHR11878:SF65">
    <property type="entry name" value="NA_CA-EXCHANGE PROTEIN, ISOFORM G"/>
    <property type="match status" value="1"/>
</dbReference>
<reference evidence="6 7" key="1">
    <citation type="submission" date="2020-08" db="EMBL/GenBank/DDBJ databases">
        <title>Novel species isolated from subtropical streams in China.</title>
        <authorList>
            <person name="Lu H."/>
        </authorList>
    </citation>
    <scope>NUCLEOTIDE SEQUENCE [LARGE SCALE GENOMIC DNA]</scope>
    <source>
        <strain evidence="6 7">LX15W</strain>
    </source>
</reference>
<sequence length="75" mass="7499">AAGTATFTVTLSAASGQTVSVGYNTSNGTATAGSDYTAASGTLTFNPGVTTQTITVNISNDSVFELSENFNVNLV</sequence>
<keyword evidence="3" id="KW-0106">Calcium</keyword>
<organism evidence="6 7">
    <name type="scientific">Undibacterium flavidum</name>
    <dbReference type="NCBI Taxonomy" id="2762297"/>
    <lineage>
        <taxon>Bacteria</taxon>
        <taxon>Pseudomonadati</taxon>
        <taxon>Pseudomonadota</taxon>
        <taxon>Betaproteobacteria</taxon>
        <taxon>Burkholderiales</taxon>
        <taxon>Oxalobacteraceae</taxon>
        <taxon>Undibacterium</taxon>
    </lineage>
</organism>
<evidence type="ECO:0000256" key="1">
    <source>
        <dbReference type="ARBA" id="ARBA00022729"/>
    </source>
</evidence>
<gene>
    <name evidence="6" type="ORF">H8K55_21490</name>
</gene>